<dbReference type="AlphaFoldDB" id="A0AAD8PDL0"/>
<sequence length="220" mass="24841">MYDLIFGLIDVRNGRKTPQRILTVGNDPEACACFTRLLTRVNDFETMLVEIADASSSSYQLSSPSELLPDEVPLTVHVPIQCVFAEIRRRNWYRGHIWDFFTPNNGKRWISDDSNVTTIVGVSVIIYVAANSELVEGLRGATRFFDLNRISKAHKFMVIDAQSTDENSSVNGDNELARFKENNGDVRVYKFNLKDEASSHHLCKSILDEVIHSLSNSSQP</sequence>
<gene>
    <name evidence="1" type="ORF">BgAZ_304570</name>
</gene>
<proteinExistence type="predicted"/>
<evidence type="ECO:0000313" key="2">
    <source>
        <dbReference type="Proteomes" id="UP001230268"/>
    </source>
</evidence>
<dbReference type="EMBL" id="JAVEPI010000003">
    <property type="protein sequence ID" value="KAK1442939.1"/>
    <property type="molecule type" value="Genomic_DNA"/>
</dbReference>
<dbReference type="Proteomes" id="UP001230268">
    <property type="component" value="Unassembled WGS sequence"/>
</dbReference>
<reference evidence="1" key="1">
    <citation type="submission" date="2023-08" db="EMBL/GenBank/DDBJ databases">
        <title>Draft sequence of the Babesia gibsoni genome.</title>
        <authorList>
            <person name="Yamagishi J.Y."/>
            <person name="Xuan X.X."/>
        </authorList>
    </citation>
    <scope>NUCLEOTIDE SEQUENCE</scope>
    <source>
        <strain evidence="1">Azabu</strain>
    </source>
</reference>
<comment type="caution">
    <text evidence="1">The sequence shown here is derived from an EMBL/GenBank/DDBJ whole genome shotgun (WGS) entry which is preliminary data.</text>
</comment>
<evidence type="ECO:0000313" key="1">
    <source>
        <dbReference type="EMBL" id="KAK1442939.1"/>
    </source>
</evidence>
<name>A0AAD8PDL0_BABGI</name>
<organism evidence="1 2">
    <name type="scientific">Babesia gibsoni</name>
    <dbReference type="NCBI Taxonomy" id="33632"/>
    <lineage>
        <taxon>Eukaryota</taxon>
        <taxon>Sar</taxon>
        <taxon>Alveolata</taxon>
        <taxon>Apicomplexa</taxon>
        <taxon>Aconoidasida</taxon>
        <taxon>Piroplasmida</taxon>
        <taxon>Babesiidae</taxon>
        <taxon>Babesia</taxon>
    </lineage>
</organism>
<protein>
    <submittedName>
        <fullName evidence="1">Uncharacterized protein</fullName>
    </submittedName>
</protein>
<accession>A0AAD8PDL0</accession>
<keyword evidence="2" id="KW-1185">Reference proteome</keyword>